<proteinExistence type="predicted"/>
<keyword evidence="2" id="KW-1185">Reference proteome</keyword>
<dbReference type="Proteomes" id="UP001562178">
    <property type="component" value="Unassembled WGS sequence"/>
</dbReference>
<comment type="caution">
    <text evidence="1">The sequence shown here is derived from an EMBL/GenBank/DDBJ whole genome shotgun (WGS) entry which is preliminary data.</text>
</comment>
<sequence length="282" mass="31949">MFEQPRTGQFTQGTIFSCAYAENYLKNKVYGLVITARCDAAQEKVPVYSYVPVVSLATWMLRDGAIIMFERILADLDNTFSLILKAVDLSPSLLKVHPLDDIFKTHFLPMETDKAKKSHFLKFEKNLNTYKQVVLFKEKIDDAEVIKDALKIFEKTVEGLLKELSGNRLSGYYLLRGVKSLDADDETDFIVLLREVHHIPGSIARKIIDGCAPSDILDMKRADLICPRFIDSDDFSLPIGKITSPWIEHIMQCFSMLFARIGVKDIDHKDVKKSLIKIGLGA</sequence>
<reference evidence="1 2" key="1">
    <citation type="journal article" date="2016" name="Int. J. Syst. Evol. Microbiol.">
        <title>Description of Comamonas sediminis sp. nov., isolated from lagoon sediments.</title>
        <authorList>
            <person name="Subhash Y."/>
            <person name="Bang J.J."/>
            <person name="You T.H."/>
            <person name="Lee S.S."/>
        </authorList>
    </citation>
    <scope>NUCLEOTIDE SEQUENCE [LARGE SCALE GENOMIC DNA]</scope>
    <source>
        <strain evidence="1 2">JCM 31169</strain>
    </source>
</reference>
<accession>A0ABV4B647</accession>
<gene>
    <name evidence="1" type="ORF">AB7A72_18485</name>
</gene>
<organism evidence="1 2">
    <name type="scientific">Comamonas sediminis</name>
    <dbReference type="NCBI Taxonomy" id="1783360"/>
    <lineage>
        <taxon>Bacteria</taxon>
        <taxon>Pseudomonadati</taxon>
        <taxon>Pseudomonadota</taxon>
        <taxon>Betaproteobacteria</taxon>
        <taxon>Burkholderiales</taxon>
        <taxon>Comamonadaceae</taxon>
        <taxon>Comamonas</taxon>
    </lineage>
</organism>
<protein>
    <submittedName>
        <fullName evidence="1">Uncharacterized protein</fullName>
    </submittedName>
</protein>
<dbReference type="PROSITE" id="PS51257">
    <property type="entry name" value="PROKAR_LIPOPROTEIN"/>
    <property type="match status" value="1"/>
</dbReference>
<name>A0ABV4B647_9BURK</name>
<dbReference type="EMBL" id="JBGBDC010000008">
    <property type="protein sequence ID" value="MEY2253014.1"/>
    <property type="molecule type" value="Genomic_DNA"/>
</dbReference>
<evidence type="ECO:0000313" key="1">
    <source>
        <dbReference type="EMBL" id="MEY2253014.1"/>
    </source>
</evidence>
<dbReference type="RefSeq" id="WP_369460788.1">
    <property type="nucleotide sequence ID" value="NZ_JBGBDC010000008.1"/>
</dbReference>
<evidence type="ECO:0000313" key="2">
    <source>
        <dbReference type="Proteomes" id="UP001562178"/>
    </source>
</evidence>